<organism evidence="3 4">
    <name type="scientific">Aureobasidium namibiae CBS 147.97</name>
    <dbReference type="NCBI Taxonomy" id="1043004"/>
    <lineage>
        <taxon>Eukaryota</taxon>
        <taxon>Fungi</taxon>
        <taxon>Dikarya</taxon>
        <taxon>Ascomycota</taxon>
        <taxon>Pezizomycotina</taxon>
        <taxon>Dothideomycetes</taxon>
        <taxon>Dothideomycetidae</taxon>
        <taxon>Dothideales</taxon>
        <taxon>Saccotheciaceae</taxon>
        <taxon>Aureobasidium</taxon>
    </lineage>
</organism>
<accession>A0A074WF59</accession>
<proteinExistence type="predicted"/>
<dbReference type="RefSeq" id="XP_013425875.1">
    <property type="nucleotide sequence ID" value="XM_013570421.1"/>
</dbReference>
<dbReference type="EMBL" id="KL584713">
    <property type="protein sequence ID" value="KEQ71653.1"/>
    <property type="molecule type" value="Genomic_DNA"/>
</dbReference>
<gene>
    <name evidence="3" type="ORF">M436DRAFT_50619</name>
</gene>
<evidence type="ECO:0000313" key="4">
    <source>
        <dbReference type="Proteomes" id="UP000027730"/>
    </source>
</evidence>
<evidence type="ECO:0000256" key="2">
    <source>
        <dbReference type="SAM" id="MobiDB-lite"/>
    </source>
</evidence>
<keyword evidence="1" id="KW-0175">Coiled coil</keyword>
<evidence type="ECO:0000313" key="3">
    <source>
        <dbReference type="EMBL" id="KEQ71653.1"/>
    </source>
</evidence>
<name>A0A074WF59_9PEZI</name>
<keyword evidence="4" id="KW-1185">Reference proteome</keyword>
<reference evidence="3 4" key="1">
    <citation type="journal article" date="2014" name="BMC Genomics">
        <title>Genome sequencing of four Aureobasidium pullulans varieties: biotechnological potential, stress tolerance, and description of new species.</title>
        <authorList>
            <person name="Gostin Ar C."/>
            <person name="Ohm R.A."/>
            <person name="Kogej T."/>
            <person name="Sonjak S."/>
            <person name="Turk M."/>
            <person name="Zajc J."/>
            <person name="Zalar P."/>
            <person name="Grube M."/>
            <person name="Sun H."/>
            <person name="Han J."/>
            <person name="Sharma A."/>
            <person name="Chiniquy J."/>
            <person name="Ngan C.Y."/>
            <person name="Lipzen A."/>
            <person name="Barry K."/>
            <person name="Grigoriev I.V."/>
            <person name="Gunde-Cimerman N."/>
        </authorList>
    </citation>
    <scope>NUCLEOTIDE SEQUENCE [LARGE SCALE GENOMIC DNA]</scope>
    <source>
        <strain evidence="3 4">CBS 147.97</strain>
    </source>
</reference>
<feature type="region of interest" description="Disordered" evidence="2">
    <location>
        <begin position="418"/>
        <end position="489"/>
    </location>
</feature>
<dbReference type="AlphaFoldDB" id="A0A074WF59"/>
<feature type="coiled-coil region" evidence="1">
    <location>
        <begin position="39"/>
        <end position="108"/>
    </location>
</feature>
<evidence type="ECO:0000256" key="1">
    <source>
        <dbReference type="SAM" id="Coils"/>
    </source>
</evidence>
<feature type="non-terminal residue" evidence="3">
    <location>
        <position position="1"/>
    </location>
</feature>
<dbReference type="Proteomes" id="UP000027730">
    <property type="component" value="Unassembled WGS sequence"/>
</dbReference>
<dbReference type="GeneID" id="25411279"/>
<dbReference type="HOGENOM" id="CLU_583910_0_0_1"/>
<protein>
    <submittedName>
        <fullName evidence="3">Uncharacterized protein</fullName>
    </submittedName>
</protein>
<feature type="compositionally biased region" description="Basic and acidic residues" evidence="2">
    <location>
        <begin position="426"/>
        <end position="447"/>
    </location>
</feature>
<dbReference type="OrthoDB" id="5328813at2759"/>
<sequence>RDLLQENERLKRVLRKCQEDGILEYNSLVDEYNEAVDLYGTAKKKIRKLREKNEDLKGKNENLQDEVADLEQERDGQMIRAKEKTQKIRDMVKERNDLQEKLAQVVEKTGESRVSLDYEVKQSIAASTRLDKQLGDETFRKVMDQIYERFRECFLMVRRKQEFDVRSMLSSDGYLTRFLSKRVPSWRDNTSDDKLHVCISLVSRAFTQFVNNQFVFGLPNKDPIQAAWWAWITFAENTQTPKAQQDVKRWLALTSTVLTTNYRESMLQARADSLELLLDNMKEHLETVTTLDFTDAIRRRLSDAIAPHLTTLRMLHYQEWNYKLDMMDASRKGSPVQFSRARMEGMFWEETGFVKASLFPQLCRIEEDVEVDETEEDEEDAGDGQDDRYTVICKARVAVVDAWEEDMEDAEDIDVEVKTGLESMESPERPGEDAPEKDSGEPMDVDRMSGLVGEGEAPRTPGREHSAIVIPDSLDRDEEELAYGKGWPH</sequence>